<protein>
    <submittedName>
        <fullName evidence="2">Tfp pilus assembly protein PilN</fullName>
    </submittedName>
</protein>
<evidence type="ECO:0000313" key="3">
    <source>
        <dbReference type="Proteomes" id="UP001549119"/>
    </source>
</evidence>
<evidence type="ECO:0000313" key="2">
    <source>
        <dbReference type="EMBL" id="MET3870127.1"/>
    </source>
</evidence>
<gene>
    <name evidence="2" type="ORF">ABIC20_007512</name>
</gene>
<keyword evidence="1" id="KW-0175">Coiled coil</keyword>
<dbReference type="EMBL" id="JBEPNW010000008">
    <property type="protein sequence ID" value="MET3870127.1"/>
    <property type="molecule type" value="Genomic_DNA"/>
</dbReference>
<dbReference type="Proteomes" id="UP001549119">
    <property type="component" value="Unassembled WGS sequence"/>
</dbReference>
<name>A0ABV2NUB4_9HYPH</name>
<accession>A0ABV2NUB4</accession>
<dbReference type="RefSeq" id="WP_209651048.1">
    <property type="nucleotide sequence ID" value="NZ_JBEPNV010000005.1"/>
</dbReference>
<evidence type="ECO:0000256" key="1">
    <source>
        <dbReference type="SAM" id="Coils"/>
    </source>
</evidence>
<sequence length="68" mass="7606">MSKKPHLVDPVHLFDERGHALSSYDVQETIIQQLRTENARLRANLAKINQILAKSKAAHAAATPPRTH</sequence>
<keyword evidence="3" id="KW-1185">Reference proteome</keyword>
<organism evidence="2 3">
    <name type="scientific">Methylobacterium radiotolerans</name>
    <dbReference type="NCBI Taxonomy" id="31998"/>
    <lineage>
        <taxon>Bacteria</taxon>
        <taxon>Pseudomonadati</taxon>
        <taxon>Pseudomonadota</taxon>
        <taxon>Alphaproteobacteria</taxon>
        <taxon>Hyphomicrobiales</taxon>
        <taxon>Methylobacteriaceae</taxon>
        <taxon>Methylobacterium</taxon>
    </lineage>
</organism>
<reference evidence="2 3" key="1">
    <citation type="submission" date="2024-06" db="EMBL/GenBank/DDBJ databases">
        <title>Genomics of switchgrass bacterial isolates.</title>
        <authorList>
            <person name="Shade A."/>
        </authorList>
    </citation>
    <scope>NUCLEOTIDE SEQUENCE [LARGE SCALE GENOMIC DNA]</scope>
    <source>
        <strain evidence="2 3">PvP084</strain>
    </source>
</reference>
<feature type="coiled-coil region" evidence="1">
    <location>
        <begin position="24"/>
        <end position="51"/>
    </location>
</feature>
<proteinExistence type="predicted"/>
<comment type="caution">
    <text evidence="2">The sequence shown here is derived from an EMBL/GenBank/DDBJ whole genome shotgun (WGS) entry which is preliminary data.</text>
</comment>